<dbReference type="RefSeq" id="WP_314005859.1">
    <property type="nucleotide sequence ID" value="NZ_JASJOT010000065.1"/>
</dbReference>
<feature type="transmembrane region" description="Helical" evidence="1">
    <location>
        <begin position="107"/>
        <end position="126"/>
    </location>
</feature>
<sequence length="128" mass="14948">MRLDHATIHRILSVIFLVLLALTGNYVIMYIFWPGQMIYLVLVIGLEQVALTREIKLHYPNLYKRYQVSLGSEGLQKIDLDFSKEDLASINEPELYTRIRQHKSDKVKMFTTAFLTFFGLVLISILKR</sequence>
<accession>A0ABT7CYP1</accession>
<dbReference type="Proteomes" id="UP001228581">
    <property type="component" value="Unassembled WGS sequence"/>
</dbReference>
<keyword evidence="1" id="KW-0472">Membrane</keyword>
<proteinExistence type="predicted"/>
<gene>
    <name evidence="2" type="ORF">QNI19_38585</name>
</gene>
<comment type="caution">
    <text evidence="2">The sequence shown here is derived from an EMBL/GenBank/DDBJ whole genome shotgun (WGS) entry which is preliminary data.</text>
</comment>
<feature type="transmembrane region" description="Helical" evidence="1">
    <location>
        <begin position="12"/>
        <end position="32"/>
    </location>
</feature>
<keyword evidence="3" id="KW-1185">Reference proteome</keyword>
<protein>
    <recommendedName>
        <fullName evidence="4">DUF3899 domain-containing protein</fullName>
    </recommendedName>
</protein>
<evidence type="ECO:0000256" key="1">
    <source>
        <dbReference type="SAM" id="Phobius"/>
    </source>
</evidence>
<reference evidence="2 3" key="1">
    <citation type="submission" date="2023-05" db="EMBL/GenBank/DDBJ databases">
        <authorList>
            <person name="Zhang X."/>
        </authorList>
    </citation>
    <scope>NUCLEOTIDE SEQUENCE [LARGE SCALE GENOMIC DNA]</scope>
    <source>
        <strain evidence="2 3">DM2B3-1</strain>
    </source>
</reference>
<name>A0ABT7CYP1_9BACT</name>
<keyword evidence="1" id="KW-0812">Transmembrane</keyword>
<evidence type="ECO:0000313" key="3">
    <source>
        <dbReference type="Proteomes" id="UP001228581"/>
    </source>
</evidence>
<dbReference type="EMBL" id="JASJOT010000065">
    <property type="protein sequence ID" value="MDJ1498899.1"/>
    <property type="molecule type" value="Genomic_DNA"/>
</dbReference>
<evidence type="ECO:0008006" key="4">
    <source>
        <dbReference type="Google" id="ProtNLM"/>
    </source>
</evidence>
<organism evidence="2 3">
    <name type="scientific">Xanthocytophaga flava</name>
    <dbReference type="NCBI Taxonomy" id="3048013"/>
    <lineage>
        <taxon>Bacteria</taxon>
        <taxon>Pseudomonadati</taxon>
        <taxon>Bacteroidota</taxon>
        <taxon>Cytophagia</taxon>
        <taxon>Cytophagales</taxon>
        <taxon>Rhodocytophagaceae</taxon>
        <taxon>Xanthocytophaga</taxon>
    </lineage>
</organism>
<evidence type="ECO:0000313" key="2">
    <source>
        <dbReference type="EMBL" id="MDJ1498899.1"/>
    </source>
</evidence>
<keyword evidence="1" id="KW-1133">Transmembrane helix</keyword>